<organism evidence="1">
    <name type="scientific">Culex pipiens</name>
    <name type="common">House mosquito</name>
    <dbReference type="NCBI Taxonomy" id="7175"/>
    <lineage>
        <taxon>Eukaryota</taxon>
        <taxon>Metazoa</taxon>
        <taxon>Ecdysozoa</taxon>
        <taxon>Arthropoda</taxon>
        <taxon>Hexapoda</taxon>
        <taxon>Insecta</taxon>
        <taxon>Pterygota</taxon>
        <taxon>Neoptera</taxon>
        <taxon>Endopterygota</taxon>
        <taxon>Diptera</taxon>
        <taxon>Nematocera</taxon>
        <taxon>Culicoidea</taxon>
        <taxon>Culicidae</taxon>
        <taxon>Culicinae</taxon>
        <taxon>Culicini</taxon>
        <taxon>Culex</taxon>
        <taxon>Culex</taxon>
    </lineage>
</organism>
<evidence type="ECO:0000313" key="1">
    <source>
        <dbReference type="EMBL" id="CAG6498391.1"/>
    </source>
</evidence>
<accession>A0A8D8CRS6</accession>
<dbReference type="AlphaFoldDB" id="A0A8D8CRS6"/>
<sequence length="127" mass="14110">MLKRLELSSITVAGLNCCLSEYFDNLKYLKLINCNLPKQLLETFFSLCSELEDVVLESIGNVDDNVILELLQSSERLKKLTLNICPSVTDVSVDHIATYGLMLKQLTITSCPRVSGDALKKLNIASN</sequence>
<dbReference type="InterPro" id="IPR032675">
    <property type="entry name" value="LRR_dom_sf"/>
</dbReference>
<proteinExistence type="predicted"/>
<protein>
    <submittedName>
        <fullName evidence="1">F-box and leucine-rich protein 22</fullName>
    </submittedName>
</protein>
<reference evidence="1" key="1">
    <citation type="submission" date="2021-05" db="EMBL/GenBank/DDBJ databases">
        <authorList>
            <person name="Alioto T."/>
            <person name="Alioto T."/>
            <person name="Gomez Garrido J."/>
        </authorList>
    </citation>
    <scope>NUCLEOTIDE SEQUENCE</scope>
</reference>
<dbReference type="SUPFAM" id="SSF52047">
    <property type="entry name" value="RNI-like"/>
    <property type="match status" value="1"/>
</dbReference>
<dbReference type="EMBL" id="HBUE01135312">
    <property type="protein sequence ID" value="CAG6498391.1"/>
    <property type="molecule type" value="Transcribed_RNA"/>
</dbReference>
<name>A0A8D8CRS6_CULPI</name>
<dbReference type="Gene3D" id="3.80.10.10">
    <property type="entry name" value="Ribonuclease Inhibitor"/>
    <property type="match status" value="1"/>
</dbReference>